<reference evidence="2" key="1">
    <citation type="submission" date="2018-11" db="EMBL/GenBank/DDBJ databases">
        <title>Proposal to divide the Flavobacteriaceae and reorganize its genera based on Amino Acid Identity values calculated from whole genome sequences.</title>
        <authorList>
            <person name="Nicholson A.C."/>
            <person name="Gulvik C.A."/>
            <person name="Whitney A.M."/>
            <person name="Humrighouse B.W."/>
            <person name="Bell M."/>
            <person name="Holmes B."/>
            <person name="Steigerwalt A."/>
            <person name="Villarma A."/>
            <person name="Sheth M."/>
            <person name="Batra D."/>
            <person name="Pryor J."/>
            <person name="Bernardet J.-F."/>
            <person name="Hugo C."/>
            <person name="Kampfer P."/>
            <person name="Newman J."/>
            <person name="Mcquiston J."/>
        </authorList>
    </citation>
    <scope>NUCLEOTIDE SEQUENCE [LARGE SCALE GENOMIC DNA]</scope>
    <source>
        <strain evidence="2">DSM 22165</strain>
    </source>
</reference>
<dbReference type="Proteomes" id="UP000267623">
    <property type="component" value="Unassembled WGS sequence"/>
</dbReference>
<evidence type="ECO:0000313" key="1">
    <source>
        <dbReference type="EMBL" id="ROI14365.1"/>
    </source>
</evidence>
<accession>A0A3N0XB21</accession>
<protein>
    <submittedName>
        <fullName evidence="1">Uncharacterized protein</fullName>
    </submittedName>
</protein>
<evidence type="ECO:0000313" key="2">
    <source>
        <dbReference type="Proteomes" id="UP000267623"/>
    </source>
</evidence>
<dbReference type="RefSeq" id="WP_123280721.1">
    <property type="nucleotide sequence ID" value="NZ_RJTU01000023.1"/>
</dbReference>
<sequence>MGINPQFKEEDIFTYPIHPDLNPIILFLSKDYCLYTDKWRLYLNNTPIAENMRVINAIRYNENEIVLLGESSTGNLGTFGFFILDLKKQQVREVYSLHTDKISNFPKHFLQYEGNFKILNSKVVYINKKSSNGWIIDNEKILEFHTKDNTPLPSVIKYNENYFYERGKTFNANANFYLTKNFICVFSSRIKNKNEIVIDFYNYQGKYLNSKKVEIKDQEAQNIINVFNSNEKVCIAFINKLVLIEQNDS</sequence>
<dbReference type="AlphaFoldDB" id="A0A3N0XB21"/>
<gene>
    <name evidence="1" type="ORF">EGH73_03525</name>
</gene>
<proteinExistence type="predicted"/>
<organism evidence="1 2">
    <name type="scientific">Epilithonimonas hominis</name>
    <dbReference type="NCBI Taxonomy" id="420404"/>
    <lineage>
        <taxon>Bacteria</taxon>
        <taxon>Pseudomonadati</taxon>
        <taxon>Bacteroidota</taxon>
        <taxon>Flavobacteriia</taxon>
        <taxon>Flavobacteriales</taxon>
        <taxon>Weeksellaceae</taxon>
        <taxon>Chryseobacterium group</taxon>
        <taxon>Epilithonimonas</taxon>
    </lineage>
</organism>
<comment type="caution">
    <text evidence="1">The sequence shown here is derived from an EMBL/GenBank/DDBJ whole genome shotgun (WGS) entry which is preliminary data.</text>
</comment>
<dbReference type="EMBL" id="RJTU01000023">
    <property type="protein sequence ID" value="ROI14365.1"/>
    <property type="molecule type" value="Genomic_DNA"/>
</dbReference>
<name>A0A3N0XB21_9FLAO</name>